<dbReference type="InterPro" id="IPR050425">
    <property type="entry name" value="NAD(P)_dehydrat-like"/>
</dbReference>
<dbReference type="SUPFAM" id="SSF51735">
    <property type="entry name" value="NAD(P)-binding Rossmann-fold domains"/>
    <property type="match status" value="2"/>
</dbReference>
<proteinExistence type="inferred from homology"/>
<dbReference type="Pfam" id="PF01370">
    <property type="entry name" value="Epimerase"/>
    <property type="match status" value="1"/>
</dbReference>
<dbReference type="InterPro" id="IPR001509">
    <property type="entry name" value="Epimerase_deHydtase"/>
</dbReference>
<dbReference type="EMBL" id="OB660263">
    <property type="protein sequence ID" value="CAD7223840.1"/>
    <property type="molecule type" value="Genomic_DNA"/>
</dbReference>
<protein>
    <recommendedName>
        <fullName evidence="3">NAD-dependent epimerase/dehydratase domain-containing protein</fullName>
    </recommendedName>
</protein>
<evidence type="ECO:0000259" key="3">
    <source>
        <dbReference type="Pfam" id="PF01370"/>
    </source>
</evidence>
<evidence type="ECO:0000313" key="4">
    <source>
        <dbReference type="EMBL" id="CAD7223840.1"/>
    </source>
</evidence>
<reference evidence="4" key="1">
    <citation type="submission" date="2020-11" db="EMBL/GenBank/DDBJ databases">
        <authorList>
            <person name="Tran Van P."/>
        </authorList>
    </citation>
    <scope>NUCLEOTIDE SEQUENCE</scope>
</reference>
<keyword evidence="1" id="KW-0560">Oxidoreductase</keyword>
<dbReference type="PANTHER" id="PTHR10366:SF564">
    <property type="entry name" value="STEROL-4-ALPHA-CARBOXYLATE 3-DEHYDROGENASE, DECARBOXYLATING"/>
    <property type="match status" value="1"/>
</dbReference>
<sequence length="272" mass="30225">MEVIRPSVEGTLNVLRSCVEVGGVKRVVLTSSIAAISECVNLREDEVLDESNWTDTECPYIDGYYKSKVIRPSVEGTLNVLRSCVEVGGVKRVVLTSSIAAISECVNMREDEVLDESNWTDTECPNIDGYYKSKVFSELAAWNFMQELDEDKKFELCVINPAFTIGPMLSRGNKDATSVVMIRQYLEREFPAVPNFRIPIIDVRDVALAHLRAMFTAEAADRRFICAGPSISMTQIGKMNGQPVCRFQRKGKDGYVGSPSVASGFQPSTREN</sequence>
<name>A0A7R8W2Y1_9CRUS</name>
<evidence type="ECO:0000256" key="1">
    <source>
        <dbReference type="ARBA" id="ARBA00023002"/>
    </source>
</evidence>
<dbReference type="Gene3D" id="3.40.50.720">
    <property type="entry name" value="NAD(P)-binding Rossmann-like Domain"/>
    <property type="match status" value="2"/>
</dbReference>
<dbReference type="AlphaFoldDB" id="A0A7R8W2Y1"/>
<gene>
    <name evidence="4" type="ORF">CTOB1V02_LOCUS1817</name>
</gene>
<dbReference type="OrthoDB" id="2735536at2759"/>
<organism evidence="4">
    <name type="scientific">Cyprideis torosa</name>
    <dbReference type="NCBI Taxonomy" id="163714"/>
    <lineage>
        <taxon>Eukaryota</taxon>
        <taxon>Metazoa</taxon>
        <taxon>Ecdysozoa</taxon>
        <taxon>Arthropoda</taxon>
        <taxon>Crustacea</taxon>
        <taxon>Oligostraca</taxon>
        <taxon>Ostracoda</taxon>
        <taxon>Podocopa</taxon>
        <taxon>Podocopida</taxon>
        <taxon>Cytherocopina</taxon>
        <taxon>Cytheroidea</taxon>
        <taxon>Cytherideidae</taxon>
        <taxon>Cyprideis</taxon>
    </lineage>
</organism>
<dbReference type="GO" id="GO:0016616">
    <property type="term" value="F:oxidoreductase activity, acting on the CH-OH group of donors, NAD or NADP as acceptor"/>
    <property type="evidence" value="ECO:0007669"/>
    <property type="project" value="TreeGrafter"/>
</dbReference>
<accession>A0A7R8W2Y1</accession>
<feature type="domain" description="NAD-dependent epimerase/dehydratase" evidence="3">
    <location>
        <begin position="67"/>
        <end position="219"/>
    </location>
</feature>
<evidence type="ECO:0000256" key="2">
    <source>
        <dbReference type="ARBA" id="ARBA00023445"/>
    </source>
</evidence>
<dbReference type="InterPro" id="IPR036291">
    <property type="entry name" value="NAD(P)-bd_dom_sf"/>
</dbReference>
<dbReference type="PANTHER" id="PTHR10366">
    <property type="entry name" value="NAD DEPENDENT EPIMERASE/DEHYDRATASE"/>
    <property type="match status" value="1"/>
</dbReference>
<comment type="similarity">
    <text evidence="2">Belongs to the NAD(P)-dependent epimerase/dehydratase family. Dihydroflavonol-4-reductase subfamily.</text>
</comment>